<dbReference type="PROSITE" id="PS50977">
    <property type="entry name" value="HTH_TETR_2"/>
    <property type="match status" value="1"/>
</dbReference>
<dbReference type="Gene3D" id="1.10.357.10">
    <property type="entry name" value="Tetracycline Repressor, domain 2"/>
    <property type="match status" value="1"/>
</dbReference>
<dbReference type="SUPFAM" id="SSF48498">
    <property type="entry name" value="Tetracyclin repressor-like, C-terminal domain"/>
    <property type="match status" value="1"/>
</dbReference>
<feature type="DNA-binding region" description="H-T-H motif" evidence="6">
    <location>
        <begin position="29"/>
        <end position="48"/>
    </location>
</feature>
<dbReference type="Proteomes" id="UP000034883">
    <property type="component" value="Chromosome"/>
</dbReference>
<dbReference type="Gene3D" id="1.10.10.60">
    <property type="entry name" value="Homeodomain-like"/>
    <property type="match status" value="1"/>
</dbReference>
<feature type="domain" description="HTH tetR-type" evidence="7">
    <location>
        <begin position="6"/>
        <end position="66"/>
    </location>
</feature>
<dbReference type="GO" id="GO:0003700">
    <property type="term" value="F:DNA-binding transcription factor activity"/>
    <property type="evidence" value="ECO:0007669"/>
    <property type="project" value="TreeGrafter"/>
</dbReference>
<accession>A0A0F6YGW3</accession>
<reference evidence="8 9" key="1">
    <citation type="submission" date="2015-03" db="EMBL/GenBank/DDBJ databases">
        <title>Genome assembly of Sandaracinus amylolyticus DSM 53668.</title>
        <authorList>
            <person name="Sharma G."/>
            <person name="Subramanian S."/>
        </authorList>
    </citation>
    <scope>NUCLEOTIDE SEQUENCE [LARGE SCALE GENOMIC DNA]</scope>
    <source>
        <strain evidence="8 9">DSM 53668</strain>
    </source>
</reference>
<keyword evidence="5" id="KW-0804">Transcription</keyword>
<dbReference type="SUPFAM" id="SSF46689">
    <property type="entry name" value="Homeodomain-like"/>
    <property type="match status" value="1"/>
</dbReference>
<dbReference type="InterPro" id="IPR001647">
    <property type="entry name" value="HTH_TetR"/>
</dbReference>
<sequence length="212" mass="23156">MGRPPKFSRARLQEAALALVDEHGLEGLSMRALASALGTGPMTLYNHVANREDLEVLVVEAVLAQAQWSRGCSDDWREDARELALTVWRALRAHPRVVPLVLTRRSRSPIVADFGEAMLAALARSGRSGHALLVAFRAITALIMGFAQGELAGPLATSAGEPADEVIERFRSLPRDRYPGLVDIAEAARESDPEREFREGLELLLDGLSRAR</sequence>
<evidence type="ECO:0000256" key="5">
    <source>
        <dbReference type="ARBA" id="ARBA00023163"/>
    </source>
</evidence>
<dbReference type="Pfam" id="PF02909">
    <property type="entry name" value="TetR_C_1"/>
    <property type="match status" value="1"/>
</dbReference>
<dbReference type="InterPro" id="IPR050109">
    <property type="entry name" value="HTH-type_TetR-like_transc_reg"/>
</dbReference>
<dbReference type="OrthoDB" id="329481at2"/>
<proteinExistence type="predicted"/>
<evidence type="ECO:0000256" key="1">
    <source>
        <dbReference type="ARBA" id="ARBA00002856"/>
    </source>
</evidence>
<evidence type="ECO:0000259" key="7">
    <source>
        <dbReference type="PROSITE" id="PS50977"/>
    </source>
</evidence>
<dbReference type="KEGG" id="samy:DB32_002290"/>
<keyword evidence="2" id="KW-0678">Repressor</keyword>
<evidence type="ECO:0000313" key="8">
    <source>
        <dbReference type="EMBL" id="AKF05141.1"/>
    </source>
</evidence>
<protein>
    <submittedName>
        <fullName evidence="8">Transcriptional regulator, TetR family protein</fullName>
    </submittedName>
</protein>
<name>A0A0F6YGW3_9BACT</name>
<dbReference type="RefSeq" id="WP_053232412.1">
    <property type="nucleotide sequence ID" value="NZ_CP011125.1"/>
</dbReference>
<evidence type="ECO:0000313" key="9">
    <source>
        <dbReference type="Proteomes" id="UP000034883"/>
    </source>
</evidence>
<dbReference type="STRING" id="927083.DB32_002290"/>
<dbReference type="AlphaFoldDB" id="A0A0F6YGW3"/>
<organism evidence="8 9">
    <name type="scientific">Sandaracinus amylolyticus</name>
    <dbReference type="NCBI Taxonomy" id="927083"/>
    <lineage>
        <taxon>Bacteria</taxon>
        <taxon>Pseudomonadati</taxon>
        <taxon>Myxococcota</taxon>
        <taxon>Polyangia</taxon>
        <taxon>Polyangiales</taxon>
        <taxon>Sandaracinaceae</taxon>
        <taxon>Sandaracinus</taxon>
    </lineage>
</organism>
<gene>
    <name evidence="8" type="ORF">DB32_002290</name>
</gene>
<dbReference type="InterPro" id="IPR004111">
    <property type="entry name" value="Repressor_TetR_C"/>
</dbReference>
<keyword evidence="4 6" id="KW-0238">DNA-binding</keyword>
<dbReference type="PRINTS" id="PR00400">
    <property type="entry name" value="TETREPRESSOR"/>
</dbReference>
<evidence type="ECO:0000256" key="3">
    <source>
        <dbReference type="ARBA" id="ARBA00023015"/>
    </source>
</evidence>
<dbReference type="GO" id="GO:0000976">
    <property type="term" value="F:transcription cis-regulatory region binding"/>
    <property type="evidence" value="ECO:0007669"/>
    <property type="project" value="TreeGrafter"/>
</dbReference>
<evidence type="ECO:0000256" key="6">
    <source>
        <dbReference type="PROSITE-ProRule" id="PRU00335"/>
    </source>
</evidence>
<dbReference type="InterPro" id="IPR036271">
    <property type="entry name" value="Tet_transcr_reg_TetR-rel_C_sf"/>
</dbReference>
<dbReference type="Pfam" id="PF00440">
    <property type="entry name" value="TetR_N"/>
    <property type="match status" value="1"/>
</dbReference>
<keyword evidence="3" id="KW-0805">Transcription regulation</keyword>
<dbReference type="GO" id="GO:0046677">
    <property type="term" value="P:response to antibiotic"/>
    <property type="evidence" value="ECO:0007669"/>
    <property type="project" value="InterPro"/>
</dbReference>
<evidence type="ECO:0000256" key="4">
    <source>
        <dbReference type="ARBA" id="ARBA00023125"/>
    </source>
</evidence>
<dbReference type="PANTHER" id="PTHR30055:SF151">
    <property type="entry name" value="TRANSCRIPTIONAL REGULATORY PROTEIN"/>
    <property type="match status" value="1"/>
</dbReference>
<dbReference type="EMBL" id="CP011125">
    <property type="protein sequence ID" value="AKF05141.1"/>
    <property type="molecule type" value="Genomic_DNA"/>
</dbReference>
<comment type="function">
    <text evidence="1">TetR is the repressor of the tetracycline resistance element; its N-terminal region forms a helix-turn-helix structure and binds DNA. Binding of tetracycline to TetR reduces the repressor affinity for the tetracycline resistance gene (tetA) promoter operator sites.</text>
</comment>
<keyword evidence="9" id="KW-1185">Reference proteome</keyword>
<evidence type="ECO:0000256" key="2">
    <source>
        <dbReference type="ARBA" id="ARBA00022491"/>
    </source>
</evidence>
<dbReference type="InterPro" id="IPR009057">
    <property type="entry name" value="Homeodomain-like_sf"/>
</dbReference>
<dbReference type="PANTHER" id="PTHR30055">
    <property type="entry name" value="HTH-TYPE TRANSCRIPTIONAL REGULATOR RUTR"/>
    <property type="match status" value="1"/>
</dbReference>
<dbReference type="GO" id="GO:0045892">
    <property type="term" value="P:negative regulation of DNA-templated transcription"/>
    <property type="evidence" value="ECO:0007669"/>
    <property type="project" value="InterPro"/>
</dbReference>
<dbReference type="InterPro" id="IPR003012">
    <property type="entry name" value="Tet_transcr_reg_TetR"/>
</dbReference>